<dbReference type="PANTHER" id="PTHR11610:SF178">
    <property type="entry name" value="LIPASE MEMBER H-A-LIKE PROTEIN"/>
    <property type="match status" value="1"/>
</dbReference>
<accession>A0A9P0IGX2</accession>
<dbReference type="PANTHER" id="PTHR11610">
    <property type="entry name" value="LIPASE"/>
    <property type="match status" value="1"/>
</dbReference>
<organism evidence="6 7">
    <name type="scientific">Spodoptera littoralis</name>
    <name type="common">Egyptian cotton leafworm</name>
    <dbReference type="NCBI Taxonomy" id="7109"/>
    <lineage>
        <taxon>Eukaryota</taxon>
        <taxon>Metazoa</taxon>
        <taxon>Ecdysozoa</taxon>
        <taxon>Arthropoda</taxon>
        <taxon>Hexapoda</taxon>
        <taxon>Insecta</taxon>
        <taxon>Pterygota</taxon>
        <taxon>Neoptera</taxon>
        <taxon>Endopterygota</taxon>
        <taxon>Lepidoptera</taxon>
        <taxon>Glossata</taxon>
        <taxon>Ditrysia</taxon>
        <taxon>Noctuoidea</taxon>
        <taxon>Noctuidae</taxon>
        <taxon>Amphipyrinae</taxon>
        <taxon>Spodoptera</taxon>
    </lineage>
</organism>
<dbReference type="SUPFAM" id="SSF53474">
    <property type="entry name" value="alpha/beta-Hydrolases"/>
    <property type="match status" value="1"/>
</dbReference>
<dbReference type="AlphaFoldDB" id="A0A9P0IGX2"/>
<dbReference type="PRINTS" id="PR00821">
    <property type="entry name" value="TAGLIPASE"/>
</dbReference>
<sequence>MSSKMPLKFLTHGWLSSVDKPGVPDLKNAYLETGNVHVITVDWSATASSIFYPWVANETKNIGARIALFLDGLNKWYNVTGEQVHLIGHSLGAHVMGIAASQTKMRVNRITGLDPARPFFEFPSHLNDSEKLDSSDADFVDIIHTCGGLLGFLSPIGTVDFYPNNGVAPQPGCEDIVKFFDGNYNNVLSTNM</sequence>
<dbReference type="Proteomes" id="UP001153321">
    <property type="component" value="Chromosome 8"/>
</dbReference>
<dbReference type="GO" id="GO:0005615">
    <property type="term" value="C:extracellular space"/>
    <property type="evidence" value="ECO:0007669"/>
    <property type="project" value="TreeGrafter"/>
</dbReference>
<dbReference type="InterPro" id="IPR000734">
    <property type="entry name" value="TAG_lipase"/>
</dbReference>
<evidence type="ECO:0000313" key="6">
    <source>
        <dbReference type="EMBL" id="CAH1646668.1"/>
    </source>
</evidence>
<evidence type="ECO:0000256" key="2">
    <source>
        <dbReference type="ARBA" id="ARBA00010701"/>
    </source>
</evidence>
<comment type="subcellular location">
    <subcellularLocation>
        <location evidence="1">Secreted</location>
    </subcellularLocation>
</comment>
<keyword evidence="7" id="KW-1185">Reference proteome</keyword>
<evidence type="ECO:0000256" key="4">
    <source>
        <dbReference type="RuleBase" id="RU004262"/>
    </source>
</evidence>
<dbReference type="InterPro" id="IPR029058">
    <property type="entry name" value="AB_hydrolase_fold"/>
</dbReference>
<dbReference type="GO" id="GO:0016042">
    <property type="term" value="P:lipid catabolic process"/>
    <property type="evidence" value="ECO:0007669"/>
    <property type="project" value="TreeGrafter"/>
</dbReference>
<dbReference type="Gene3D" id="3.40.50.1820">
    <property type="entry name" value="alpha/beta hydrolase"/>
    <property type="match status" value="1"/>
</dbReference>
<evidence type="ECO:0000313" key="7">
    <source>
        <dbReference type="Proteomes" id="UP001153321"/>
    </source>
</evidence>
<evidence type="ECO:0000256" key="3">
    <source>
        <dbReference type="ARBA" id="ARBA00022525"/>
    </source>
</evidence>
<proteinExistence type="inferred from homology"/>
<dbReference type="GO" id="GO:0016298">
    <property type="term" value="F:lipase activity"/>
    <property type="evidence" value="ECO:0007669"/>
    <property type="project" value="InterPro"/>
</dbReference>
<dbReference type="EMBL" id="LR824539">
    <property type="protein sequence ID" value="CAH1646668.1"/>
    <property type="molecule type" value="Genomic_DNA"/>
</dbReference>
<dbReference type="Pfam" id="PF00151">
    <property type="entry name" value="Lipase"/>
    <property type="match status" value="1"/>
</dbReference>
<gene>
    <name evidence="6" type="ORF">SPLIT_LOCUS12019</name>
</gene>
<evidence type="ECO:0000259" key="5">
    <source>
        <dbReference type="Pfam" id="PF00151"/>
    </source>
</evidence>
<name>A0A9P0IGX2_SPOLI</name>
<protein>
    <recommendedName>
        <fullName evidence="5">Lipase domain-containing protein</fullName>
    </recommendedName>
</protein>
<evidence type="ECO:0000256" key="1">
    <source>
        <dbReference type="ARBA" id="ARBA00004613"/>
    </source>
</evidence>
<reference evidence="6" key="1">
    <citation type="submission" date="2022-02" db="EMBL/GenBank/DDBJ databases">
        <authorList>
            <person name="King R."/>
        </authorList>
    </citation>
    <scope>NUCLEOTIDE SEQUENCE</scope>
</reference>
<feature type="domain" description="Lipase" evidence="5">
    <location>
        <begin position="4"/>
        <end position="177"/>
    </location>
</feature>
<keyword evidence="3" id="KW-0964">Secreted</keyword>
<comment type="similarity">
    <text evidence="2 4">Belongs to the AB hydrolase superfamily. Lipase family.</text>
</comment>
<dbReference type="InterPro" id="IPR013818">
    <property type="entry name" value="Lipase"/>
</dbReference>